<evidence type="ECO:0000256" key="2">
    <source>
        <dbReference type="PROSITE-ProRule" id="PRU00169"/>
    </source>
</evidence>
<dbReference type="Pfam" id="PF00072">
    <property type="entry name" value="Response_reg"/>
    <property type="match status" value="1"/>
</dbReference>
<organism evidence="4 5">
    <name type="scientific">Ferrovibrio xuzhouensis</name>
    <dbReference type="NCBI Taxonomy" id="1576914"/>
    <lineage>
        <taxon>Bacteria</taxon>
        <taxon>Pseudomonadati</taxon>
        <taxon>Pseudomonadota</taxon>
        <taxon>Alphaproteobacteria</taxon>
        <taxon>Rhodospirillales</taxon>
        <taxon>Rhodospirillaceae</taxon>
        <taxon>Ferrovibrio</taxon>
    </lineage>
</organism>
<keyword evidence="1" id="KW-0597">Phosphoprotein</keyword>
<dbReference type="SMART" id="SM00448">
    <property type="entry name" value="REC"/>
    <property type="match status" value="1"/>
</dbReference>
<dbReference type="SUPFAM" id="SSF52172">
    <property type="entry name" value="CheY-like"/>
    <property type="match status" value="1"/>
</dbReference>
<gene>
    <name evidence="4" type="ORF">ACFOOQ_09490</name>
</gene>
<dbReference type="PANTHER" id="PTHR44591:SF3">
    <property type="entry name" value="RESPONSE REGULATORY DOMAIN-CONTAINING PROTEIN"/>
    <property type="match status" value="1"/>
</dbReference>
<dbReference type="InterPro" id="IPR011006">
    <property type="entry name" value="CheY-like_superfamily"/>
</dbReference>
<dbReference type="PROSITE" id="PS50110">
    <property type="entry name" value="RESPONSE_REGULATORY"/>
    <property type="match status" value="1"/>
</dbReference>
<evidence type="ECO:0000259" key="3">
    <source>
        <dbReference type="PROSITE" id="PS50110"/>
    </source>
</evidence>
<accession>A0ABV7VEA5</accession>
<name>A0ABV7VEA5_9PROT</name>
<comment type="caution">
    <text evidence="2">Lacks conserved residue(s) required for the propagation of feature annotation.</text>
</comment>
<comment type="caution">
    <text evidence="4">The sequence shown here is derived from an EMBL/GenBank/DDBJ whole genome shotgun (WGS) entry which is preliminary data.</text>
</comment>
<evidence type="ECO:0000313" key="4">
    <source>
        <dbReference type="EMBL" id="MFC3675774.1"/>
    </source>
</evidence>
<protein>
    <submittedName>
        <fullName evidence="4">Response regulator</fullName>
    </submittedName>
</protein>
<dbReference type="EMBL" id="JBHRYJ010000001">
    <property type="protein sequence ID" value="MFC3675774.1"/>
    <property type="molecule type" value="Genomic_DNA"/>
</dbReference>
<reference evidence="5" key="1">
    <citation type="journal article" date="2019" name="Int. J. Syst. Evol. Microbiol.">
        <title>The Global Catalogue of Microorganisms (GCM) 10K type strain sequencing project: providing services to taxonomists for standard genome sequencing and annotation.</title>
        <authorList>
            <consortium name="The Broad Institute Genomics Platform"/>
            <consortium name="The Broad Institute Genome Sequencing Center for Infectious Disease"/>
            <person name="Wu L."/>
            <person name="Ma J."/>
        </authorList>
    </citation>
    <scope>NUCLEOTIDE SEQUENCE [LARGE SCALE GENOMIC DNA]</scope>
    <source>
        <strain evidence="5">KCTC 42182</strain>
    </source>
</reference>
<dbReference type="Gene3D" id="3.40.50.2300">
    <property type="match status" value="1"/>
</dbReference>
<evidence type="ECO:0000256" key="1">
    <source>
        <dbReference type="ARBA" id="ARBA00022553"/>
    </source>
</evidence>
<proteinExistence type="predicted"/>
<dbReference type="Proteomes" id="UP001595711">
    <property type="component" value="Unassembled WGS sequence"/>
</dbReference>
<dbReference type="RefSeq" id="WP_379724977.1">
    <property type="nucleotide sequence ID" value="NZ_JBHRYJ010000001.1"/>
</dbReference>
<dbReference type="PANTHER" id="PTHR44591">
    <property type="entry name" value="STRESS RESPONSE REGULATOR PROTEIN 1"/>
    <property type="match status" value="1"/>
</dbReference>
<dbReference type="InterPro" id="IPR001789">
    <property type="entry name" value="Sig_transdc_resp-reg_receiver"/>
</dbReference>
<sequence>MSEATMADQERIDFSRVSFLIVEPNRMMGQMVRDVLMMLEAQYIDRARDLASAVNILRLGRIDVLITEWALGTDGNTTGMDIVHWVRNDAGSPNRMMPILMMTANSEQEYVCRARDCGVSEFVAKPYTVQSFYTRLVTAIARPRQFVRIDDYFGPDRRRRRDAAYQGPERRDAAVAR</sequence>
<keyword evidence="5" id="KW-1185">Reference proteome</keyword>
<feature type="domain" description="Response regulatory" evidence="3">
    <location>
        <begin position="18"/>
        <end position="140"/>
    </location>
</feature>
<dbReference type="InterPro" id="IPR050595">
    <property type="entry name" value="Bact_response_regulator"/>
</dbReference>
<evidence type="ECO:0000313" key="5">
    <source>
        <dbReference type="Proteomes" id="UP001595711"/>
    </source>
</evidence>